<dbReference type="EMBL" id="JASCIS010000092">
    <property type="protein sequence ID" value="MDI3424329.1"/>
    <property type="molecule type" value="Genomic_DNA"/>
</dbReference>
<accession>A0ABT6TBE3</accession>
<gene>
    <name evidence="1" type="ORF">QIT00_38435</name>
</gene>
<dbReference type="Proteomes" id="UP001237105">
    <property type="component" value="Unassembled WGS sequence"/>
</dbReference>
<dbReference type="RefSeq" id="WP_282540148.1">
    <property type="nucleotide sequence ID" value="NZ_JASCIS010000092.1"/>
</dbReference>
<dbReference type="InterPro" id="IPR018247">
    <property type="entry name" value="EF_Hand_1_Ca_BS"/>
</dbReference>
<name>A0ABT6TBE3_9ACTN</name>
<proteinExistence type="predicted"/>
<evidence type="ECO:0000313" key="2">
    <source>
        <dbReference type="Proteomes" id="UP001237105"/>
    </source>
</evidence>
<comment type="caution">
    <text evidence="1">The sequence shown here is derived from an EMBL/GenBank/DDBJ whole genome shotgun (WGS) entry which is preliminary data.</text>
</comment>
<dbReference type="PROSITE" id="PS00018">
    <property type="entry name" value="EF_HAND_1"/>
    <property type="match status" value="1"/>
</dbReference>
<organism evidence="1 2">
    <name type="scientific">Streptomyces luteolus</name>
    <dbReference type="NCBI Taxonomy" id="3043615"/>
    <lineage>
        <taxon>Bacteria</taxon>
        <taxon>Bacillati</taxon>
        <taxon>Actinomycetota</taxon>
        <taxon>Actinomycetes</taxon>
        <taxon>Kitasatosporales</taxon>
        <taxon>Streptomycetaceae</taxon>
        <taxon>Streptomyces</taxon>
    </lineage>
</organism>
<evidence type="ECO:0000313" key="1">
    <source>
        <dbReference type="EMBL" id="MDI3424329.1"/>
    </source>
</evidence>
<protein>
    <submittedName>
        <fullName evidence="1">Uncharacterized protein</fullName>
    </submittedName>
</protein>
<keyword evidence="2" id="KW-1185">Reference proteome</keyword>
<sequence>MDADADQELEHLELHAVPDVIVASVDTCGWSCALYGCRRAPHGADELNVDQALIELERPGAQACKGCGVAAALLLLLGAERESGDTA</sequence>
<reference evidence="1 2" key="1">
    <citation type="submission" date="2023-05" db="EMBL/GenBank/DDBJ databases">
        <title>Draft genome sequence of Streptomyces sp. B-S-A12 isolated from a cave soil in Thailand.</title>
        <authorList>
            <person name="Chamroensaksri N."/>
            <person name="Muangham S."/>
        </authorList>
    </citation>
    <scope>NUCLEOTIDE SEQUENCE [LARGE SCALE GENOMIC DNA]</scope>
    <source>
        <strain evidence="1 2">B-S-A12</strain>
    </source>
</reference>